<dbReference type="Pfam" id="PF01535">
    <property type="entry name" value="PPR"/>
    <property type="match status" value="1"/>
</dbReference>
<dbReference type="NCBIfam" id="TIGR00756">
    <property type="entry name" value="PPR"/>
    <property type="match status" value="3"/>
</dbReference>
<comment type="caution">
    <text evidence="5">The sequence shown here is derived from an EMBL/GenBank/DDBJ whole genome shotgun (WGS) entry which is preliminary data.</text>
</comment>
<protein>
    <recommendedName>
        <fullName evidence="7">Pentatricopeptide repeat-containing protein</fullName>
    </recommendedName>
</protein>
<proteinExistence type="inferred from homology"/>
<dbReference type="EMBL" id="CACTIH010009506">
    <property type="protein sequence ID" value="CAA3031931.1"/>
    <property type="molecule type" value="Genomic_DNA"/>
</dbReference>
<dbReference type="AlphaFoldDB" id="A0A8S0VKA0"/>
<evidence type="ECO:0008006" key="7">
    <source>
        <dbReference type="Google" id="ProtNLM"/>
    </source>
</evidence>
<evidence type="ECO:0000313" key="6">
    <source>
        <dbReference type="Proteomes" id="UP000594638"/>
    </source>
</evidence>
<dbReference type="PROSITE" id="PS51375">
    <property type="entry name" value="PPR"/>
    <property type="match status" value="3"/>
</dbReference>
<evidence type="ECO:0000256" key="3">
    <source>
        <dbReference type="PROSITE-ProRule" id="PRU00708"/>
    </source>
</evidence>
<name>A0A8S0VKA0_OLEEU</name>
<dbReference type="PANTHER" id="PTHR47936:SF3">
    <property type="entry name" value="PENTACOTRIPEPTIDE-REPEAT REGION OF PRORP DOMAIN-CONTAINING PROTEIN"/>
    <property type="match status" value="1"/>
</dbReference>
<organism evidence="5 6">
    <name type="scientific">Olea europaea subsp. europaea</name>
    <dbReference type="NCBI Taxonomy" id="158383"/>
    <lineage>
        <taxon>Eukaryota</taxon>
        <taxon>Viridiplantae</taxon>
        <taxon>Streptophyta</taxon>
        <taxon>Embryophyta</taxon>
        <taxon>Tracheophyta</taxon>
        <taxon>Spermatophyta</taxon>
        <taxon>Magnoliopsida</taxon>
        <taxon>eudicotyledons</taxon>
        <taxon>Gunneridae</taxon>
        <taxon>Pentapetalae</taxon>
        <taxon>asterids</taxon>
        <taxon>lamiids</taxon>
        <taxon>Lamiales</taxon>
        <taxon>Oleaceae</taxon>
        <taxon>Oleeae</taxon>
        <taxon>Olea</taxon>
    </lineage>
</organism>
<dbReference type="InterPro" id="IPR002885">
    <property type="entry name" value="PPR_rpt"/>
</dbReference>
<accession>A0A8S0VKA0</accession>
<gene>
    <name evidence="5" type="ORF">OLEA9_A042742</name>
</gene>
<evidence type="ECO:0000256" key="1">
    <source>
        <dbReference type="ARBA" id="ARBA00007626"/>
    </source>
</evidence>
<sequence length="608" mass="68529">MRVSNNSYRAKSPMRYVFNPTLLCTNTPKPFHKPSFLYNFSSGSPSICCTDSDPPQKKQVLCSFLYGSPNPCLFHKNKFLSNSSRGLSSICNFESHSLHKKRYLYDFSSASPSKICYLVPPFSKSLSPWSIYNHNSNNTCSISGRDRCGSPVSGRDRRGSPVSSRDRRGSPVSSRDRRGSHCRPFSVSSSRATSNFLSAEKDIVQSVGAVCTDEHKLEKKIVDGNEMNVLPNFVSEIVDIIDSGEDLESRLNVATSKLNVRSISKIFLVLNSQRKSGLRFFKWVRRNKPKLHMNADVCSLIIDNCGCLDDYKTMNSLLEEFKSEKICLMHKAFGFLPVLFSTNDSLVESTGRVVNLLNEVGGSCRNSGICSLIEMFCKSDSFKMAKYVMEITEKKVSYYNILIRENCRRDRIEDAHGIITEMRELGCVPNAKTYNYLLGKICKNDRVDDAYELLEEMNKSGTLPDASTFEVLIHFLCNSGKVDIAYKFLDQMISEGLEPLLKTHASLVKALFVTEKYKEAHKYVVDSSVKYKTAGNTIYSFLANLHQEKGDIMSARNVLVEMMEKGLTPNFINYINIVKSLKISGRANLAVHLRGMYSKIISEPHPRP</sequence>
<dbReference type="Gramene" id="OE9A042742T1">
    <property type="protein sequence ID" value="OE9A042742C1"/>
    <property type="gene ID" value="OE9A042742"/>
</dbReference>
<keyword evidence="6" id="KW-1185">Reference proteome</keyword>
<feature type="repeat" description="PPR" evidence="3">
    <location>
        <begin position="430"/>
        <end position="464"/>
    </location>
</feature>
<feature type="repeat" description="PPR" evidence="3">
    <location>
        <begin position="465"/>
        <end position="499"/>
    </location>
</feature>
<feature type="region of interest" description="Disordered" evidence="4">
    <location>
        <begin position="144"/>
        <end position="188"/>
    </location>
</feature>
<dbReference type="InterPro" id="IPR011990">
    <property type="entry name" value="TPR-like_helical_dom_sf"/>
</dbReference>
<evidence type="ECO:0000256" key="4">
    <source>
        <dbReference type="SAM" id="MobiDB-lite"/>
    </source>
</evidence>
<feature type="compositionally biased region" description="Basic and acidic residues" evidence="4">
    <location>
        <begin position="144"/>
        <end position="179"/>
    </location>
</feature>
<evidence type="ECO:0000313" key="5">
    <source>
        <dbReference type="EMBL" id="CAA3031931.1"/>
    </source>
</evidence>
<comment type="similarity">
    <text evidence="1">Belongs to the PPR family. P subfamily.</text>
</comment>
<keyword evidence="2" id="KW-0677">Repeat</keyword>
<dbReference type="Pfam" id="PF13041">
    <property type="entry name" value="PPR_2"/>
    <property type="match status" value="1"/>
</dbReference>
<evidence type="ECO:0000256" key="2">
    <source>
        <dbReference type="ARBA" id="ARBA00022737"/>
    </source>
</evidence>
<dbReference type="OrthoDB" id="185373at2759"/>
<reference evidence="5 6" key="1">
    <citation type="submission" date="2019-12" db="EMBL/GenBank/DDBJ databases">
        <authorList>
            <person name="Alioto T."/>
            <person name="Alioto T."/>
            <person name="Gomez Garrido J."/>
        </authorList>
    </citation>
    <scope>NUCLEOTIDE SEQUENCE [LARGE SCALE GENOMIC DNA]</scope>
</reference>
<dbReference type="Proteomes" id="UP000594638">
    <property type="component" value="Unassembled WGS sequence"/>
</dbReference>
<feature type="repeat" description="PPR" evidence="3">
    <location>
        <begin position="395"/>
        <end position="429"/>
    </location>
</feature>
<dbReference type="PANTHER" id="PTHR47936">
    <property type="entry name" value="PPR_LONG DOMAIN-CONTAINING PROTEIN"/>
    <property type="match status" value="1"/>
</dbReference>
<dbReference type="Gene3D" id="1.25.40.10">
    <property type="entry name" value="Tetratricopeptide repeat domain"/>
    <property type="match status" value="2"/>
</dbReference>